<sequence length="752" mass="84008">MELHRCRFVNYTPAAISAVAFSPRTYRRVYLACGRANGDVEIWDPASNWTLLKVNYKQEKRRLTREAPRLFSAGLNALVTEWDLETLRPKQRLDSSGGAVWCMAVNPQQTMLAVGCEDGCVRLFDIADGEFAYLRTFEPTKARILSLAWSKSGQYLVTGSADSCVRKWDVAAGELLNVRRMQLRMTVGKESKMQTTVWAVLVLGDDTIVSGDSLGRVLFWDAKLGTVLHTLDHHKADVLCLAAADDAVVYSSGVDRKVNRYSRLDKKKRNKANASGDADSAGSWVLSASARPHSHDVRALAVCPEVPINAIVSGGIGVQLVVCRHSSFPSERKQYLPFNPVAPLVSMAPASRLLLSRFDHSVRVWKLGQSNLTGNAQLEMRKLGDQLGMKESAISRDGQWVAVSDLEQIKLFRLQPHPEVNGRLAARKITAFPAHLGKSRGALLLAFSPDSTKLVAATPDATVAVADLSAWESGEFRVAELHPPHGQEHAENTTARSLDVSADGQWLAIGDLANRINVFNLDSLKHHATLPGFQSVHTALAFHPDSQQLFVALANNEFYAYDVERRRFTDWSRRIIALLPDSFRHMRDHILGIAFSQAHPETVLFWGSTFISRVHIDQMPACNDQNAALKKRRRPRSEKRQFHEEKEQVAVKGKQEKEPVVVKGKQKKKHHKEWEETLQEPQEESTAIECDVSEPTSQQPSPPRETFSTVLRYQPLLHVGVVDAHQMVAVERPHFHIMQELPASFYAPQYGS</sequence>
<dbReference type="GO" id="GO:0000462">
    <property type="term" value="P:maturation of SSU-rRNA from tricistronic rRNA transcript (SSU-rRNA, 5.8S rRNA, LSU-rRNA)"/>
    <property type="evidence" value="ECO:0007669"/>
    <property type="project" value="InterPro"/>
</dbReference>
<organism evidence="3 4">
    <name type="scientific">Thamnocephalis sphaerospora</name>
    <dbReference type="NCBI Taxonomy" id="78915"/>
    <lineage>
        <taxon>Eukaryota</taxon>
        <taxon>Fungi</taxon>
        <taxon>Fungi incertae sedis</taxon>
        <taxon>Zoopagomycota</taxon>
        <taxon>Zoopagomycotina</taxon>
        <taxon>Zoopagomycetes</taxon>
        <taxon>Zoopagales</taxon>
        <taxon>Sigmoideomycetaceae</taxon>
        <taxon>Thamnocephalis</taxon>
    </lineage>
</organism>
<dbReference type="STRING" id="78915.A0A4P9XUS0"/>
<keyword evidence="1" id="KW-0853">WD repeat</keyword>
<dbReference type="Pfam" id="PF00400">
    <property type="entry name" value="WD40"/>
    <property type="match status" value="2"/>
</dbReference>
<evidence type="ECO:0000313" key="4">
    <source>
        <dbReference type="Proteomes" id="UP000271241"/>
    </source>
</evidence>
<keyword evidence="4" id="KW-1185">Reference proteome</keyword>
<dbReference type="PROSITE" id="PS50082">
    <property type="entry name" value="WD_REPEATS_2"/>
    <property type="match status" value="1"/>
</dbReference>
<dbReference type="OrthoDB" id="8883818at2759"/>
<gene>
    <name evidence="3" type="ORF">THASP1DRAFT_14572</name>
</gene>
<dbReference type="GO" id="GO:0030686">
    <property type="term" value="C:90S preribosome"/>
    <property type="evidence" value="ECO:0007669"/>
    <property type="project" value="InterPro"/>
</dbReference>
<dbReference type="GO" id="GO:0003723">
    <property type="term" value="F:RNA binding"/>
    <property type="evidence" value="ECO:0007669"/>
    <property type="project" value="TreeGrafter"/>
</dbReference>
<evidence type="ECO:0000256" key="1">
    <source>
        <dbReference type="PROSITE-ProRule" id="PRU00221"/>
    </source>
</evidence>
<dbReference type="GO" id="GO:0034455">
    <property type="term" value="C:t-UTP complex"/>
    <property type="evidence" value="ECO:0007669"/>
    <property type="project" value="TreeGrafter"/>
</dbReference>
<proteinExistence type="predicted"/>
<protein>
    <submittedName>
        <fullName evidence="3">WD40-repeat-containing domain protein</fullName>
    </submittedName>
</protein>
<dbReference type="SUPFAM" id="SSF51004">
    <property type="entry name" value="C-terminal (heme d1) domain of cytochrome cd1-nitrite reductase"/>
    <property type="match status" value="1"/>
</dbReference>
<dbReference type="Gene3D" id="2.130.10.10">
    <property type="entry name" value="YVTN repeat-like/Quinoprotein amine dehydrogenase"/>
    <property type="match status" value="3"/>
</dbReference>
<evidence type="ECO:0000313" key="3">
    <source>
        <dbReference type="EMBL" id="RKP09200.1"/>
    </source>
</evidence>
<dbReference type="AlphaFoldDB" id="A0A4P9XUS0"/>
<dbReference type="PANTHER" id="PTHR44163:SF1">
    <property type="entry name" value="U3 SMALL NUCLEOLAR RNA-ASSOCIATED PROTEIN 4 HOMOLOG"/>
    <property type="match status" value="1"/>
</dbReference>
<accession>A0A4P9XUS0</accession>
<feature type="repeat" description="WD" evidence="1">
    <location>
        <begin position="137"/>
        <end position="178"/>
    </location>
</feature>
<dbReference type="InterPro" id="IPR046351">
    <property type="entry name" value="UTP4"/>
</dbReference>
<dbReference type="InterPro" id="IPR011048">
    <property type="entry name" value="Haem_d1_sf"/>
</dbReference>
<dbReference type="InterPro" id="IPR001680">
    <property type="entry name" value="WD40_rpt"/>
</dbReference>
<name>A0A4P9XUS0_9FUNG</name>
<dbReference type="GO" id="GO:0032040">
    <property type="term" value="C:small-subunit processome"/>
    <property type="evidence" value="ECO:0007669"/>
    <property type="project" value="TreeGrafter"/>
</dbReference>
<dbReference type="SUPFAM" id="SSF50978">
    <property type="entry name" value="WD40 repeat-like"/>
    <property type="match status" value="1"/>
</dbReference>
<evidence type="ECO:0000256" key="2">
    <source>
        <dbReference type="SAM" id="MobiDB-lite"/>
    </source>
</evidence>
<dbReference type="Proteomes" id="UP000271241">
    <property type="component" value="Unassembled WGS sequence"/>
</dbReference>
<dbReference type="InterPro" id="IPR015943">
    <property type="entry name" value="WD40/YVTN_repeat-like_dom_sf"/>
</dbReference>
<dbReference type="SMART" id="SM00320">
    <property type="entry name" value="WD40"/>
    <property type="match status" value="8"/>
</dbReference>
<dbReference type="PROSITE" id="PS50294">
    <property type="entry name" value="WD_REPEATS_REGION"/>
    <property type="match status" value="1"/>
</dbReference>
<dbReference type="PANTHER" id="PTHR44163">
    <property type="entry name" value="U3 SMALL NUCLEOLAR RNA-ASSOCIATED PROTEIN 4 HOMOLOG"/>
    <property type="match status" value="1"/>
</dbReference>
<dbReference type="InterPro" id="IPR036322">
    <property type="entry name" value="WD40_repeat_dom_sf"/>
</dbReference>
<dbReference type="EMBL" id="KZ992532">
    <property type="protein sequence ID" value="RKP09200.1"/>
    <property type="molecule type" value="Genomic_DNA"/>
</dbReference>
<feature type="compositionally biased region" description="Basic and acidic residues" evidence="2">
    <location>
        <begin position="638"/>
        <end position="660"/>
    </location>
</feature>
<reference evidence="4" key="1">
    <citation type="journal article" date="2018" name="Nat. Microbiol.">
        <title>Leveraging single-cell genomics to expand the fungal tree of life.</title>
        <authorList>
            <person name="Ahrendt S.R."/>
            <person name="Quandt C.A."/>
            <person name="Ciobanu D."/>
            <person name="Clum A."/>
            <person name="Salamov A."/>
            <person name="Andreopoulos B."/>
            <person name="Cheng J.F."/>
            <person name="Woyke T."/>
            <person name="Pelin A."/>
            <person name="Henrissat B."/>
            <person name="Reynolds N.K."/>
            <person name="Benny G.L."/>
            <person name="Smith M.E."/>
            <person name="James T.Y."/>
            <person name="Grigoriev I.V."/>
        </authorList>
    </citation>
    <scope>NUCLEOTIDE SEQUENCE [LARGE SCALE GENOMIC DNA]</scope>
    <source>
        <strain evidence="4">RSA 1356</strain>
    </source>
</reference>
<feature type="region of interest" description="Disordered" evidence="2">
    <location>
        <begin position="625"/>
        <end position="706"/>
    </location>
</feature>